<comment type="caution">
    <text evidence="2">The sequence shown here is derived from an EMBL/GenBank/DDBJ whole genome shotgun (WGS) entry which is preliminary data.</text>
</comment>
<gene>
    <name evidence="2" type="ORF">MEDL_7432</name>
</gene>
<evidence type="ECO:0000256" key="1">
    <source>
        <dbReference type="SAM" id="Phobius"/>
    </source>
</evidence>
<keyword evidence="1" id="KW-0812">Transmembrane</keyword>
<dbReference type="OrthoDB" id="10305017at2759"/>
<name>A0A8S3QAY4_MYTED</name>
<keyword evidence="1" id="KW-0472">Membrane</keyword>
<organism evidence="2 3">
    <name type="scientific">Mytilus edulis</name>
    <name type="common">Blue mussel</name>
    <dbReference type="NCBI Taxonomy" id="6550"/>
    <lineage>
        <taxon>Eukaryota</taxon>
        <taxon>Metazoa</taxon>
        <taxon>Spiralia</taxon>
        <taxon>Lophotrochozoa</taxon>
        <taxon>Mollusca</taxon>
        <taxon>Bivalvia</taxon>
        <taxon>Autobranchia</taxon>
        <taxon>Pteriomorphia</taxon>
        <taxon>Mytilida</taxon>
        <taxon>Mytiloidea</taxon>
        <taxon>Mytilidae</taxon>
        <taxon>Mytilinae</taxon>
        <taxon>Mytilus</taxon>
    </lineage>
</organism>
<keyword evidence="3" id="KW-1185">Reference proteome</keyword>
<accession>A0A8S3QAY4</accession>
<keyword evidence="1" id="KW-1133">Transmembrane helix</keyword>
<protein>
    <submittedName>
        <fullName evidence="2">Uncharacterized protein</fullName>
    </submittedName>
</protein>
<feature type="transmembrane region" description="Helical" evidence="1">
    <location>
        <begin position="29"/>
        <end position="49"/>
    </location>
</feature>
<evidence type="ECO:0000313" key="3">
    <source>
        <dbReference type="Proteomes" id="UP000683360"/>
    </source>
</evidence>
<proteinExistence type="predicted"/>
<dbReference type="EMBL" id="CAJPWZ010000381">
    <property type="protein sequence ID" value="CAG2192290.1"/>
    <property type="molecule type" value="Genomic_DNA"/>
</dbReference>
<dbReference type="AlphaFoldDB" id="A0A8S3QAY4"/>
<evidence type="ECO:0000313" key="2">
    <source>
        <dbReference type="EMBL" id="CAG2192290.1"/>
    </source>
</evidence>
<dbReference type="Proteomes" id="UP000683360">
    <property type="component" value="Unassembled WGS sequence"/>
</dbReference>
<sequence length="172" mass="20472">MLHKCAIERFDLNKKKSNDIARHYRKGMLIHLSILSMMLMTIPPLILIIELLSNMPAVTSTEPTHNSQFMMNYPADDILLYPFKNTKRYISRDEDEPLTKTSWGLPRRKISQPYKDPDRHVSWDEYAPPTRTKRNSSRRMISRPFFLRLLKSLGIHVRLTWKRNHLQLLLWS</sequence>
<reference evidence="2" key="1">
    <citation type="submission" date="2021-03" db="EMBL/GenBank/DDBJ databases">
        <authorList>
            <person name="Bekaert M."/>
        </authorList>
    </citation>
    <scope>NUCLEOTIDE SEQUENCE</scope>
</reference>